<dbReference type="GO" id="GO:0071897">
    <property type="term" value="P:DNA biosynthetic process"/>
    <property type="evidence" value="ECO:0007669"/>
    <property type="project" value="UniProtKB-ARBA"/>
</dbReference>
<comment type="caution">
    <text evidence="3">The sequence shown here is derived from an EMBL/GenBank/DDBJ whole genome shotgun (WGS) entry which is preliminary data.</text>
</comment>
<dbReference type="InterPro" id="IPR043502">
    <property type="entry name" value="DNA/RNA_pol_sf"/>
</dbReference>
<sequence length="1880" mass="208118">MSEMTLGVPTDLLSTNDSQQSDTLVVVPYNDTLSPPRIVDCSIRVQDILVSPSPICRRTRRQLQLRQTVNLQTVNDEHDNDIPLDLSPQRTLVTDTPVSALSVECSLDNCTTPLSPSKIDIQILNCAAEIESEFHQQTPSCGINTVSCLTPDELQILRNIKVMESPISLFPAVSEPSASKKETTAHSSSKVEDSSKSPKMNEGETPPAIQISSADSPIHMQQMEYFPFSLRCAFCDLQLSSPTSFAEHVLEIHSGCSESQIGVIQRREVQGPSSPPSGELIQKEETCVSSEEESPSFKCDKCKDKFKNEASLLQHICSPSPSRSWSCVLCNHVAHKRRGLRFHMKSKHSTWKIRTNECGLPVANLTPVSHRTPIAKRVKFSLPKSDGLLPPLTPSSEPSSNVRQQNDLSSHEPPLLPPVETDIPLADFPSLDKQINSSFKCKKCPFVGPSENVLEAHTYDVHSPVFSSSHETIGCSSSPHCETKCDGHCSPTEANTQISPRLQKCPLCSAICLSSVELLTHACGAVGGELDTPADSPNRNCPVCGFVVRAPDKKVDGILRRHVYDKHSCKNCKFVEKSNGELKDHLRHCRSKVPPSGAIPKKSSSSQVNSMSTVQSQIGPRQPAHECENCGLKFTFKNHFELHRKSCLVASKRTNSDSNPSTLPPLNKCKSCPFVGKNSDALLLHMKVAHSSVKTGSLPTQQHTKSTATSTNLPPAEKCSFDIAFSNSLPDTNRDAPDTPPRSQPVGYNPGMNDTPVSQESDLQLSQGHARGDPPPSSIPNETCRIGNAINILFPITGFLQCTEAGCGFKSFGSSYNICKRSLKRHLETNHKLQIRACHFWCFICQGRITRHPAAHGCFKNSALLIPPDRPHDWKCDVCDLSFPSEIGLKNHSLAHKLRNIKNSGAQLTLVKPRSIPRRARFAPVEPEQGDESIPVPGAPGNSESLDILTPPATNSEEDSSILKPYITEIATLLETEATEGSFTYFCSIVDQAVADIQSSVLNGPPRDFTNSAPAPPVNTKDPKSLQILFKKNPRKAVRAITKTDGERCKIPLSTLEDHFTTVWGPSEFCPDFFRQCEEGRVPLLDTPFTVKEVKIKLQNAANTSPGPDRITYADWKTIPASVKFLVTVFNACVHFQRIPPSWKTSTTVLLPKSGDANVPNNWRPIALSSTMYKMFTKCLAARLSAWCERYDVLSKCQKGFTPHDGVIEHNYVLKNFLDSARRDKTDVCIAWLDVTNAFGSIPHDAIFEMLSRSGAGLPFTELIRDIYSNSTTKILSDGGLTRDIPILSGVKQGCPISGIIFDMCIDPVIRGVQAENQSHKVLAFADDLCLLANSPEELQLSLSFVNASLKRLGLSLNPSKSVALHVSGRTPVGVRNSPFFIDNAQIRNIAEGDFHKFLGKPVGFNPCPEYKYLSDLAIIATRLLESCLAPWQRIAALKTFFFPALQFPMRNAQFDKEKWAEIDAMIRPEIKNTLGLPERACNDYLYASRKVGAVGLPIAAEDADLHRIDTAFKLLTSKDPHVADLALAELLKTVKFRLRKPSPSDSDLGEFMSGEARAAQFDNSNLWTCARRASARQGIRWEFVDNSPRLLFGDLTLKSSNRRKLLFSLRDRLRLLRGDSLLARPDQGKVMEVVSQSAASSHFMANGDYTRFSEWRFVHKARTNTLPLNGNKPWDKTSNTACRGCDECDLETLAHVLNHCKGRSRGWQLRHNSISDRVKNALLFDGCTLISENQPIGPDGQRPDLVFRKRNEVYIIDITCPFENRLEAFTAARNHKIEKYASLVPFFENMGLKATIVPILVGALGSWDPKNDSFLRKHMAKSFLHKLQRLCVSETIRWSRDIYVEHVTGVRQFSENNPPIETVTPPVPDINYELIGASQ</sequence>
<evidence type="ECO:0000313" key="4">
    <source>
        <dbReference type="Proteomes" id="UP000499080"/>
    </source>
</evidence>
<feature type="region of interest" description="Disordered" evidence="1">
    <location>
        <begin position="693"/>
        <end position="716"/>
    </location>
</feature>
<dbReference type="Gene3D" id="3.30.70.270">
    <property type="match status" value="1"/>
</dbReference>
<proteinExistence type="predicted"/>
<evidence type="ECO:0000313" key="3">
    <source>
        <dbReference type="EMBL" id="GBO37399.1"/>
    </source>
</evidence>
<dbReference type="SUPFAM" id="SSF56672">
    <property type="entry name" value="DNA/RNA polymerases"/>
    <property type="match status" value="1"/>
</dbReference>
<dbReference type="InterPro" id="IPR013087">
    <property type="entry name" value="Znf_C2H2_type"/>
</dbReference>
<gene>
    <name evidence="3" type="primary">PO21_26</name>
    <name evidence="3" type="ORF">AVEN_125092_1</name>
</gene>
<dbReference type="PANTHER" id="PTHR19446">
    <property type="entry name" value="REVERSE TRANSCRIPTASES"/>
    <property type="match status" value="1"/>
</dbReference>
<feature type="domain" description="Reverse transcriptase" evidence="2">
    <location>
        <begin position="1132"/>
        <end position="1403"/>
    </location>
</feature>
<feature type="region of interest" description="Disordered" evidence="1">
    <location>
        <begin position="730"/>
        <end position="780"/>
    </location>
</feature>
<dbReference type="InterPro" id="IPR043128">
    <property type="entry name" value="Rev_trsase/Diguanyl_cyclase"/>
</dbReference>
<dbReference type="Gene3D" id="3.30.160.60">
    <property type="entry name" value="Classic Zinc Finger"/>
    <property type="match status" value="1"/>
</dbReference>
<feature type="compositionally biased region" description="Polar residues" evidence="1">
    <location>
        <begin position="755"/>
        <end position="767"/>
    </location>
</feature>
<dbReference type="PROSITE" id="PS50878">
    <property type="entry name" value="RT_POL"/>
    <property type="match status" value="1"/>
</dbReference>
<name>A0A4Y2WJK9_ARAVE</name>
<organism evidence="3 4">
    <name type="scientific">Araneus ventricosus</name>
    <name type="common">Orbweaver spider</name>
    <name type="synonym">Epeira ventricosa</name>
    <dbReference type="NCBI Taxonomy" id="182803"/>
    <lineage>
        <taxon>Eukaryota</taxon>
        <taxon>Metazoa</taxon>
        <taxon>Ecdysozoa</taxon>
        <taxon>Arthropoda</taxon>
        <taxon>Chelicerata</taxon>
        <taxon>Arachnida</taxon>
        <taxon>Araneae</taxon>
        <taxon>Araneomorphae</taxon>
        <taxon>Entelegynae</taxon>
        <taxon>Araneoidea</taxon>
        <taxon>Araneidae</taxon>
        <taxon>Araneus</taxon>
    </lineage>
</organism>
<dbReference type="PROSITE" id="PS00028">
    <property type="entry name" value="ZINC_FINGER_C2H2_1"/>
    <property type="match status" value="2"/>
</dbReference>
<dbReference type="InterPro" id="IPR000477">
    <property type="entry name" value="RT_dom"/>
</dbReference>
<accession>A0A4Y2WJK9</accession>
<dbReference type="SMART" id="SM00355">
    <property type="entry name" value="ZnF_C2H2"/>
    <property type="match status" value="9"/>
</dbReference>
<reference evidence="3 4" key="1">
    <citation type="journal article" date="2019" name="Sci. Rep.">
        <title>Orb-weaving spider Araneus ventricosus genome elucidates the spidroin gene catalogue.</title>
        <authorList>
            <person name="Kono N."/>
            <person name="Nakamura H."/>
            <person name="Ohtoshi R."/>
            <person name="Moran D.A.P."/>
            <person name="Shinohara A."/>
            <person name="Yoshida Y."/>
            <person name="Fujiwara M."/>
            <person name="Mori M."/>
            <person name="Tomita M."/>
            <person name="Arakawa K."/>
        </authorList>
    </citation>
    <scope>NUCLEOTIDE SEQUENCE [LARGE SCALE GENOMIC DNA]</scope>
</reference>
<feature type="region of interest" description="Disordered" evidence="1">
    <location>
        <begin position="385"/>
        <end position="416"/>
    </location>
</feature>
<feature type="region of interest" description="Disordered" evidence="1">
    <location>
        <begin position="174"/>
        <end position="211"/>
    </location>
</feature>
<protein>
    <submittedName>
        <fullName evidence="3">Retrovirus-related Pol polyprotein from type-1 retrotransposable element R2</fullName>
    </submittedName>
</protein>
<feature type="compositionally biased region" description="Basic and acidic residues" evidence="1">
    <location>
        <begin position="178"/>
        <end position="202"/>
    </location>
</feature>
<feature type="region of interest" description="Disordered" evidence="1">
    <location>
        <begin position="924"/>
        <end position="943"/>
    </location>
</feature>
<feature type="compositionally biased region" description="Polar residues" evidence="1">
    <location>
        <begin position="693"/>
        <end position="713"/>
    </location>
</feature>
<dbReference type="Pfam" id="PF00078">
    <property type="entry name" value="RVT_1"/>
    <property type="match status" value="1"/>
</dbReference>
<dbReference type="EMBL" id="BGPR01061799">
    <property type="protein sequence ID" value="GBO37399.1"/>
    <property type="molecule type" value="Genomic_DNA"/>
</dbReference>
<keyword evidence="4" id="KW-1185">Reference proteome</keyword>
<dbReference type="Proteomes" id="UP000499080">
    <property type="component" value="Unassembled WGS sequence"/>
</dbReference>
<feature type="compositionally biased region" description="Low complexity" evidence="1">
    <location>
        <begin position="388"/>
        <end position="400"/>
    </location>
</feature>
<dbReference type="OrthoDB" id="6436077at2759"/>
<evidence type="ECO:0000259" key="2">
    <source>
        <dbReference type="PROSITE" id="PS50878"/>
    </source>
</evidence>
<dbReference type="CDD" id="cd01650">
    <property type="entry name" value="RT_nLTR_like"/>
    <property type="match status" value="1"/>
</dbReference>
<evidence type="ECO:0000256" key="1">
    <source>
        <dbReference type="SAM" id="MobiDB-lite"/>
    </source>
</evidence>